<proteinExistence type="predicted"/>
<name>D4HVY7_ERWAC</name>
<gene>
    <name evidence="1" type="ordered locus">EAMY_2136</name>
</gene>
<dbReference type="AlphaFoldDB" id="D4HVY7"/>
<dbReference type="KEGG" id="eam:EAMY_2136"/>
<dbReference type="HOGENOM" id="CLU_3043238_0_0_6"/>
<dbReference type="Proteomes" id="UP000001841">
    <property type="component" value="Chromosome"/>
</dbReference>
<sequence length="54" mass="5362">MAADARRAGADVLPAAGASADHVRHTAALAAKLGFLPAGGIGLRRMRPVNCPAA</sequence>
<dbReference type="EMBL" id="FN434113">
    <property type="protein sequence ID" value="CBA21125.1"/>
    <property type="molecule type" value="Genomic_DNA"/>
</dbReference>
<evidence type="ECO:0000313" key="2">
    <source>
        <dbReference type="Proteomes" id="UP000001841"/>
    </source>
</evidence>
<dbReference type="STRING" id="665029.EAMY_2136"/>
<accession>D4HVY7</accession>
<organism evidence="1 2">
    <name type="scientific">Erwinia amylovora (strain CFBP1430)</name>
    <dbReference type="NCBI Taxonomy" id="665029"/>
    <lineage>
        <taxon>Bacteria</taxon>
        <taxon>Pseudomonadati</taxon>
        <taxon>Pseudomonadota</taxon>
        <taxon>Gammaproteobacteria</taxon>
        <taxon>Enterobacterales</taxon>
        <taxon>Erwiniaceae</taxon>
        <taxon>Erwinia</taxon>
    </lineage>
</organism>
<protein>
    <submittedName>
        <fullName evidence="1">Uncharacterized protein</fullName>
    </submittedName>
</protein>
<reference evidence="1 2" key="1">
    <citation type="journal article" date="2010" name="Mol. Plant Microbe Interact.">
        <title>Complete genome sequence of the fire blight pathogen Erwinia amylovora CFBP 1430 and comparison to other Erwinia spp.</title>
        <authorList>
            <person name="Smits T.H."/>
            <person name="Rezzonico F."/>
            <person name="Kamber T."/>
            <person name="Blom J."/>
            <person name="Goesmann A."/>
            <person name="Frey J.E."/>
            <person name="Duffy B."/>
        </authorList>
    </citation>
    <scope>NUCLEOTIDE SEQUENCE [LARGE SCALE GENOMIC DNA]</scope>
    <source>
        <strain evidence="2">CFBP1430</strain>
    </source>
</reference>
<evidence type="ECO:0000313" key="1">
    <source>
        <dbReference type="EMBL" id="CBA21125.1"/>
    </source>
</evidence>